<keyword evidence="1" id="KW-0813">Transport</keyword>
<proteinExistence type="predicted"/>
<dbReference type="SMART" id="SM00382">
    <property type="entry name" value="AAA"/>
    <property type="match status" value="1"/>
</dbReference>
<dbReference type="InterPro" id="IPR003593">
    <property type="entry name" value="AAA+_ATPase"/>
</dbReference>
<keyword evidence="6" id="KW-1185">Reference proteome</keyword>
<dbReference type="InterPro" id="IPR027417">
    <property type="entry name" value="P-loop_NTPase"/>
</dbReference>
<keyword evidence="3 5" id="KW-0067">ATP-binding</keyword>
<dbReference type="RefSeq" id="WP_376754381.1">
    <property type="nucleotide sequence ID" value="NZ_CP124550.1"/>
</dbReference>
<dbReference type="InterPro" id="IPR015854">
    <property type="entry name" value="ABC_transpr_LolD-like"/>
</dbReference>
<evidence type="ECO:0000313" key="5">
    <source>
        <dbReference type="EMBL" id="WIO46022.1"/>
    </source>
</evidence>
<name>A0ABY8WXK7_9BACT</name>
<organism evidence="5 6">
    <name type="scientific">Candidatus Southlakia epibionticum</name>
    <dbReference type="NCBI Taxonomy" id="3043284"/>
    <lineage>
        <taxon>Bacteria</taxon>
        <taxon>Candidatus Saccharimonadota</taxon>
        <taxon>Candidatus Saccharimonadia</taxon>
        <taxon>Candidatus Saccharimonadales</taxon>
        <taxon>Candidatus Saccharimonadaceae</taxon>
        <taxon>Candidatus Southlakia</taxon>
    </lineage>
</organism>
<dbReference type="InterPro" id="IPR017911">
    <property type="entry name" value="MacB-like_ATP-bd"/>
</dbReference>
<keyword evidence="2" id="KW-0547">Nucleotide-binding</keyword>
<dbReference type="InterPro" id="IPR017871">
    <property type="entry name" value="ABC_transporter-like_CS"/>
</dbReference>
<evidence type="ECO:0000259" key="4">
    <source>
        <dbReference type="PROSITE" id="PS50893"/>
    </source>
</evidence>
<gene>
    <name evidence="5" type="ORF">SEML1_0396</name>
</gene>
<dbReference type="EMBL" id="CP124550">
    <property type="protein sequence ID" value="WIO46022.1"/>
    <property type="molecule type" value="Genomic_DNA"/>
</dbReference>
<evidence type="ECO:0000256" key="2">
    <source>
        <dbReference type="ARBA" id="ARBA00022741"/>
    </source>
</evidence>
<dbReference type="SUPFAM" id="SSF52540">
    <property type="entry name" value="P-loop containing nucleoside triphosphate hydrolases"/>
    <property type="match status" value="1"/>
</dbReference>
<sequence length="268" mass="29693">MDDEKGRVIAAFLRYFDGDPERAVAAVRQYTARDATAQTKTTVPLGSEIISVKDVVKTYKVGRQKIKVLRGVSLSVRQREFVALTGASGSGKSTLLQLIGGLDKPTSGLITVNGQALSALSDRKLSQFRGRTIGFVFQSFYLQPFLNLATNLEIPGMFARTNPRERKQRATELADMVNVAERMKHLPKELSGGQMQRAAIARALLNQPKVLLADEPTGNLDSVNSQRVINIFEQIRRQLGTTILIVTHDHEIARQTDREITLHDGRVL</sequence>
<feature type="domain" description="ABC transporter" evidence="4">
    <location>
        <begin position="50"/>
        <end position="268"/>
    </location>
</feature>
<evidence type="ECO:0000256" key="3">
    <source>
        <dbReference type="ARBA" id="ARBA00022840"/>
    </source>
</evidence>
<dbReference type="PANTHER" id="PTHR24220:SF86">
    <property type="entry name" value="ABC TRANSPORTER ABCH.1"/>
    <property type="match status" value="1"/>
</dbReference>
<evidence type="ECO:0000313" key="6">
    <source>
        <dbReference type="Proteomes" id="UP001177295"/>
    </source>
</evidence>
<reference evidence="5 6" key="1">
    <citation type="journal article" date="2023" name="Cell">
        <title>Genetic manipulation of Patescibacteria provides mechanistic insights into microbial dark matter and the epibiotic lifestyle.</title>
        <authorList>
            <person name="Wang Y."/>
            <person name="Gallagher L.A."/>
            <person name="Andrade P.A."/>
            <person name="Liu A."/>
            <person name="Humphreys I.R."/>
            <person name="Turkarslan S."/>
            <person name="Cutler K.J."/>
            <person name="Arrieta-Ortiz M.L."/>
            <person name="Li Y."/>
            <person name="Radey M.C."/>
            <person name="McLean J.S."/>
            <person name="Cong Q."/>
            <person name="Baker D."/>
            <person name="Baliga N.S."/>
            <person name="Peterson S.B."/>
            <person name="Mougous J.D."/>
        </authorList>
    </citation>
    <scope>NUCLEOTIDE SEQUENCE [LARGE SCALE GENOMIC DNA]</scope>
    <source>
        <strain evidence="5 6">ML1</strain>
    </source>
</reference>
<dbReference type="InterPro" id="IPR003439">
    <property type="entry name" value="ABC_transporter-like_ATP-bd"/>
</dbReference>
<dbReference type="CDD" id="cd03255">
    <property type="entry name" value="ABC_MJ0796_LolCDE_FtsE"/>
    <property type="match status" value="1"/>
</dbReference>
<dbReference type="Proteomes" id="UP001177295">
    <property type="component" value="Chromosome"/>
</dbReference>
<accession>A0ABY8WXK7</accession>
<evidence type="ECO:0000256" key="1">
    <source>
        <dbReference type="ARBA" id="ARBA00022448"/>
    </source>
</evidence>
<dbReference type="GO" id="GO:0005524">
    <property type="term" value="F:ATP binding"/>
    <property type="evidence" value="ECO:0007669"/>
    <property type="project" value="UniProtKB-KW"/>
</dbReference>
<dbReference type="Gene3D" id="3.40.50.300">
    <property type="entry name" value="P-loop containing nucleotide triphosphate hydrolases"/>
    <property type="match status" value="1"/>
</dbReference>
<dbReference type="PROSITE" id="PS50893">
    <property type="entry name" value="ABC_TRANSPORTER_2"/>
    <property type="match status" value="1"/>
</dbReference>
<protein>
    <submittedName>
        <fullName evidence="5">ABC transporter ATP-binding protein</fullName>
    </submittedName>
</protein>
<dbReference type="PANTHER" id="PTHR24220">
    <property type="entry name" value="IMPORT ATP-BINDING PROTEIN"/>
    <property type="match status" value="1"/>
</dbReference>
<dbReference type="PROSITE" id="PS00211">
    <property type="entry name" value="ABC_TRANSPORTER_1"/>
    <property type="match status" value="1"/>
</dbReference>
<dbReference type="Pfam" id="PF00005">
    <property type="entry name" value="ABC_tran"/>
    <property type="match status" value="1"/>
</dbReference>